<dbReference type="Proteomes" id="UP000265520">
    <property type="component" value="Unassembled WGS sequence"/>
</dbReference>
<evidence type="ECO:0000313" key="1">
    <source>
        <dbReference type="EMBL" id="MCI96158.1"/>
    </source>
</evidence>
<comment type="caution">
    <text evidence="1">The sequence shown here is derived from an EMBL/GenBank/DDBJ whole genome shotgun (WGS) entry which is preliminary data.</text>
</comment>
<proteinExistence type="predicted"/>
<protein>
    <submittedName>
        <fullName evidence="1">Uncharacterized protein</fullName>
    </submittedName>
</protein>
<organism evidence="1 2">
    <name type="scientific">Trifolium medium</name>
    <dbReference type="NCBI Taxonomy" id="97028"/>
    <lineage>
        <taxon>Eukaryota</taxon>
        <taxon>Viridiplantae</taxon>
        <taxon>Streptophyta</taxon>
        <taxon>Embryophyta</taxon>
        <taxon>Tracheophyta</taxon>
        <taxon>Spermatophyta</taxon>
        <taxon>Magnoliopsida</taxon>
        <taxon>eudicotyledons</taxon>
        <taxon>Gunneridae</taxon>
        <taxon>Pentapetalae</taxon>
        <taxon>rosids</taxon>
        <taxon>fabids</taxon>
        <taxon>Fabales</taxon>
        <taxon>Fabaceae</taxon>
        <taxon>Papilionoideae</taxon>
        <taxon>50 kb inversion clade</taxon>
        <taxon>NPAAA clade</taxon>
        <taxon>Hologalegina</taxon>
        <taxon>IRL clade</taxon>
        <taxon>Trifolieae</taxon>
        <taxon>Trifolium</taxon>
    </lineage>
</organism>
<accession>A0A392W675</accession>
<name>A0A392W675_9FABA</name>
<evidence type="ECO:0000313" key="2">
    <source>
        <dbReference type="Proteomes" id="UP000265520"/>
    </source>
</evidence>
<sequence length="29" mass="3056">RSQESNMQEAEEDGGKGVCIKRRGCGSSG</sequence>
<dbReference type="AlphaFoldDB" id="A0A392W675"/>
<dbReference type="EMBL" id="LXQA011407212">
    <property type="protein sequence ID" value="MCI96158.1"/>
    <property type="molecule type" value="Genomic_DNA"/>
</dbReference>
<keyword evidence="2" id="KW-1185">Reference proteome</keyword>
<reference evidence="1 2" key="1">
    <citation type="journal article" date="2018" name="Front. Plant Sci.">
        <title>Red Clover (Trifolium pratense) and Zigzag Clover (T. medium) - A Picture of Genomic Similarities and Differences.</title>
        <authorList>
            <person name="Dluhosova J."/>
            <person name="Istvanek J."/>
            <person name="Nedelnik J."/>
            <person name="Repkova J."/>
        </authorList>
    </citation>
    <scope>NUCLEOTIDE SEQUENCE [LARGE SCALE GENOMIC DNA]</scope>
    <source>
        <strain evidence="2">cv. 10/8</strain>
        <tissue evidence="1">Leaf</tissue>
    </source>
</reference>
<feature type="non-terminal residue" evidence="1">
    <location>
        <position position="1"/>
    </location>
</feature>